<keyword evidence="7 11" id="KW-0479">Metal-binding</keyword>
<dbReference type="Proteomes" id="UP001336314">
    <property type="component" value="Unassembled WGS sequence"/>
</dbReference>
<comment type="caution">
    <text evidence="15">The sequence shown here is derived from an EMBL/GenBank/DDBJ whole genome shotgun (WGS) entry which is preliminary data.</text>
</comment>
<dbReference type="InterPro" id="IPR012001">
    <property type="entry name" value="Thiamin_PyroP_enz_TPP-bd_dom"/>
</dbReference>
<keyword evidence="5 11" id="KW-0028">Amino-acid biosynthesis</keyword>
<evidence type="ECO:0000256" key="1">
    <source>
        <dbReference type="ARBA" id="ARBA00004974"/>
    </source>
</evidence>
<evidence type="ECO:0000259" key="13">
    <source>
        <dbReference type="Pfam" id="PF02775"/>
    </source>
</evidence>
<comment type="pathway">
    <text evidence="1 11">Amino-acid biosynthesis; L-isoleucine biosynthesis; L-isoleucine from 2-oxobutanoate: step 1/4.</text>
</comment>
<evidence type="ECO:0000259" key="12">
    <source>
        <dbReference type="Pfam" id="PF00205"/>
    </source>
</evidence>
<evidence type="ECO:0000256" key="7">
    <source>
        <dbReference type="ARBA" id="ARBA00022723"/>
    </source>
</evidence>
<feature type="domain" description="Thiamine pyrophosphate enzyme TPP-binding" evidence="13">
    <location>
        <begin position="401"/>
        <end position="550"/>
    </location>
</feature>
<dbReference type="RefSeq" id="WP_330129145.1">
    <property type="nucleotide sequence ID" value="NZ_JAUHLI010000010.1"/>
</dbReference>
<evidence type="ECO:0000256" key="11">
    <source>
        <dbReference type="RuleBase" id="RU003591"/>
    </source>
</evidence>
<keyword evidence="10 11" id="KW-0100">Branched-chain amino acid biosynthesis</keyword>
<dbReference type="InterPro" id="IPR029035">
    <property type="entry name" value="DHS-like_NAD/FAD-binding_dom"/>
</dbReference>
<keyword evidence="6 11" id="KW-0808">Transferase</keyword>
<dbReference type="PANTHER" id="PTHR18968">
    <property type="entry name" value="THIAMINE PYROPHOSPHATE ENZYMES"/>
    <property type="match status" value="1"/>
</dbReference>
<feature type="domain" description="Thiamine pyrophosphate enzyme N-terminal TPP-binding" evidence="14">
    <location>
        <begin position="13"/>
        <end position="125"/>
    </location>
</feature>
<evidence type="ECO:0000256" key="10">
    <source>
        <dbReference type="ARBA" id="ARBA00023304"/>
    </source>
</evidence>
<dbReference type="Pfam" id="PF02775">
    <property type="entry name" value="TPP_enzyme_C"/>
    <property type="match status" value="1"/>
</dbReference>
<proteinExistence type="inferred from homology"/>
<dbReference type="InterPro" id="IPR012846">
    <property type="entry name" value="Acetolactate_synth_lsu"/>
</dbReference>
<keyword evidence="9 11" id="KW-0786">Thiamine pyrophosphate</keyword>
<organism evidence="15 16">
    <name type="scientific">Alkalimonas cellulosilytica</name>
    <dbReference type="NCBI Taxonomy" id="3058395"/>
    <lineage>
        <taxon>Bacteria</taxon>
        <taxon>Pseudomonadati</taxon>
        <taxon>Pseudomonadota</taxon>
        <taxon>Gammaproteobacteria</taxon>
        <taxon>Alkalimonas</taxon>
    </lineage>
</organism>
<reference evidence="15 16" key="1">
    <citation type="submission" date="2023-07" db="EMBL/GenBank/DDBJ databases">
        <title>Alkalimonas sp., MEB108 novel, alkaliphilic bacterium isolated from Lonar Lake, India.</title>
        <authorList>
            <person name="Joshi A."/>
            <person name="Thite S."/>
        </authorList>
    </citation>
    <scope>NUCLEOTIDE SEQUENCE [LARGE SCALE GENOMIC DNA]</scope>
    <source>
        <strain evidence="15 16">MEB108</strain>
    </source>
</reference>
<dbReference type="InterPro" id="IPR045229">
    <property type="entry name" value="TPP_enz"/>
</dbReference>
<dbReference type="EMBL" id="JAUHLI010000010">
    <property type="protein sequence ID" value="MEE2002067.1"/>
    <property type="molecule type" value="Genomic_DNA"/>
</dbReference>
<keyword evidence="16" id="KW-1185">Reference proteome</keyword>
<comment type="cofactor">
    <cofactor evidence="11">
        <name>Mg(2+)</name>
        <dbReference type="ChEBI" id="CHEBI:18420"/>
    </cofactor>
    <text evidence="11">Binds 1 Mg(2+) ion per subunit.</text>
</comment>
<dbReference type="NCBIfam" id="NF005058">
    <property type="entry name" value="PRK06466.1"/>
    <property type="match status" value="1"/>
</dbReference>
<dbReference type="Pfam" id="PF02776">
    <property type="entry name" value="TPP_enzyme_N"/>
    <property type="match status" value="1"/>
</dbReference>
<dbReference type="InterPro" id="IPR011766">
    <property type="entry name" value="TPP_enzyme_TPP-bd"/>
</dbReference>
<sequence length="579" mass="63458">MTSQNTKPEMLSGAAMVIRALADEGVEYLYGYPGGAVLHIYDALFQQSKVKHVLVRHEQAATHMADAYARASGKAGVVLVTSGPGATNAVTGIATAYMDSIPMVVLTGQVMSHLIGEDAFQETDMLGISRPIVKHNMSVRRPEDIPYLIKKAFYIAQSGRPGPVVLDIPKDMTMPNERYPYQYPESIKLRSYNPTAAGHPGQIKKAVTALLKAKRPVIYAGGGVIMGQAAEELTELARKLNYPVTNTLMGLGAYPAADRQFVGMLGMHGSYEANMTMHHADVILAVGARFDDRVTNNTKKFCPEATIIHIDIDPASISKTINAHIPIVGLVKPVLSAMLAQLEQKKAQPDVQALATWWQQIDEWRAVHGGHYDSDTPVLKPQAVIEAVSRITQGEAYVTSDVGQHQMFAAQYYKFNKPNRWINSGGLGTMGFGLPAAMGVKLNYPDADVVCVTGEGSIQMNIQELSTCKQYGLGVKIINLNNGYLGMVKQWQDMNYESRYASSYMDSLPDFVKLAEAYGHVGIRVTKPEELQPALERAFASKDQLVFLDIHVDPKEHVYPMQVPGGAINEMFLSKTKRT</sequence>
<evidence type="ECO:0000259" key="14">
    <source>
        <dbReference type="Pfam" id="PF02776"/>
    </source>
</evidence>
<dbReference type="CDD" id="cd07035">
    <property type="entry name" value="TPP_PYR_POX_like"/>
    <property type="match status" value="1"/>
</dbReference>
<evidence type="ECO:0000256" key="5">
    <source>
        <dbReference type="ARBA" id="ARBA00022605"/>
    </source>
</evidence>
<dbReference type="EC" id="2.2.1.6" evidence="4 11"/>
<dbReference type="Pfam" id="PF00205">
    <property type="entry name" value="TPP_enzyme_M"/>
    <property type="match status" value="1"/>
</dbReference>
<evidence type="ECO:0000313" key="16">
    <source>
        <dbReference type="Proteomes" id="UP001336314"/>
    </source>
</evidence>
<feature type="domain" description="Thiamine pyrophosphate enzyme central" evidence="12">
    <location>
        <begin position="203"/>
        <end position="337"/>
    </location>
</feature>
<comment type="catalytic activity">
    <reaction evidence="11">
        <text>2 pyruvate + H(+) = (2S)-2-acetolactate + CO2</text>
        <dbReference type="Rhea" id="RHEA:25249"/>
        <dbReference type="ChEBI" id="CHEBI:15361"/>
        <dbReference type="ChEBI" id="CHEBI:15378"/>
        <dbReference type="ChEBI" id="CHEBI:16526"/>
        <dbReference type="ChEBI" id="CHEBI:58476"/>
        <dbReference type="EC" id="2.2.1.6"/>
    </reaction>
</comment>
<dbReference type="InterPro" id="IPR012000">
    <property type="entry name" value="Thiamin_PyroP_enz_cen_dom"/>
</dbReference>
<dbReference type="PANTHER" id="PTHR18968:SF13">
    <property type="entry name" value="ACETOLACTATE SYNTHASE CATALYTIC SUBUNIT, MITOCHONDRIAL"/>
    <property type="match status" value="1"/>
</dbReference>
<accession>A0ABU7J6I1</accession>
<dbReference type="Gene3D" id="3.40.50.970">
    <property type="match status" value="2"/>
</dbReference>
<protein>
    <recommendedName>
        <fullName evidence="4 11">Acetolactate synthase</fullName>
        <ecNumber evidence="4 11">2.2.1.6</ecNumber>
    </recommendedName>
</protein>
<dbReference type="InterPro" id="IPR039368">
    <property type="entry name" value="AHAS_TPP"/>
</dbReference>
<evidence type="ECO:0000256" key="9">
    <source>
        <dbReference type="ARBA" id="ARBA00023052"/>
    </source>
</evidence>
<dbReference type="CDD" id="cd02015">
    <property type="entry name" value="TPP_AHAS"/>
    <property type="match status" value="1"/>
</dbReference>
<gene>
    <name evidence="15" type="ORF">QWY20_11440</name>
</gene>
<evidence type="ECO:0000313" key="15">
    <source>
        <dbReference type="EMBL" id="MEE2002067.1"/>
    </source>
</evidence>
<evidence type="ECO:0000256" key="4">
    <source>
        <dbReference type="ARBA" id="ARBA00013145"/>
    </source>
</evidence>
<evidence type="ECO:0000256" key="6">
    <source>
        <dbReference type="ARBA" id="ARBA00022679"/>
    </source>
</evidence>
<name>A0ABU7J6I1_9GAMM</name>
<comment type="similarity">
    <text evidence="3 11">Belongs to the TPP enzyme family.</text>
</comment>
<dbReference type="NCBIfam" id="TIGR00118">
    <property type="entry name" value="acolac_lg"/>
    <property type="match status" value="1"/>
</dbReference>
<dbReference type="SUPFAM" id="SSF52467">
    <property type="entry name" value="DHS-like NAD/FAD-binding domain"/>
    <property type="match status" value="1"/>
</dbReference>
<comment type="cofactor">
    <cofactor evidence="11">
        <name>thiamine diphosphate</name>
        <dbReference type="ChEBI" id="CHEBI:58937"/>
    </cofactor>
    <text evidence="11">Binds 1 thiamine pyrophosphate per subunit.</text>
</comment>
<comment type="pathway">
    <text evidence="2 11">Amino-acid biosynthesis; L-valine biosynthesis; L-valine from pyruvate: step 1/4.</text>
</comment>
<evidence type="ECO:0000256" key="2">
    <source>
        <dbReference type="ARBA" id="ARBA00005025"/>
    </source>
</evidence>
<keyword evidence="8 11" id="KW-0460">Magnesium</keyword>
<dbReference type="Gene3D" id="3.40.50.1220">
    <property type="entry name" value="TPP-binding domain"/>
    <property type="match status" value="1"/>
</dbReference>
<evidence type="ECO:0000256" key="3">
    <source>
        <dbReference type="ARBA" id="ARBA00007812"/>
    </source>
</evidence>
<dbReference type="SUPFAM" id="SSF52518">
    <property type="entry name" value="Thiamin diphosphate-binding fold (THDP-binding)"/>
    <property type="match status" value="2"/>
</dbReference>
<evidence type="ECO:0000256" key="8">
    <source>
        <dbReference type="ARBA" id="ARBA00022842"/>
    </source>
</evidence>
<dbReference type="InterPro" id="IPR029061">
    <property type="entry name" value="THDP-binding"/>
</dbReference>